<keyword evidence="2" id="KW-1185">Reference proteome</keyword>
<sequence length="71" mass="8203">MISLDSQVKKHTAKALSTLRKAASCLGFIPQRAQRKQQAVIFYHREHRVHRGNIKMFELSNTESAGFKENY</sequence>
<protein>
    <submittedName>
        <fullName evidence="1">Uncharacterized protein</fullName>
    </submittedName>
</protein>
<dbReference type="EMBL" id="CP028923">
    <property type="protein sequence ID" value="QCK16231.1"/>
    <property type="molecule type" value="Genomic_DNA"/>
</dbReference>
<evidence type="ECO:0000313" key="1">
    <source>
        <dbReference type="EMBL" id="QCK16231.1"/>
    </source>
</evidence>
<name>A0A4D7JKV7_9BACT</name>
<accession>A0A4D7JKV7</accession>
<reference evidence="1 2" key="1">
    <citation type="submission" date="2018-04" db="EMBL/GenBank/DDBJ databases">
        <title>Complete genome uncultured novel isolate.</title>
        <authorList>
            <person name="Merlino G."/>
        </authorList>
    </citation>
    <scope>NUCLEOTIDE SEQUENCE [LARGE SCALE GENOMIC DNA]</scope>
    <source>
        <strain evidence="2">R1DC9</strain>
    </source>
</reference>
<evidence type="ECO:0000313" key="2">
    <source>
        <dbReference type="Proteomes" id="UP000298616"/>
    </source>
</evidence>
<dbReference type="Proteomes" id="UP000298616">
    <property type="component" value="Chromosome"/>
</dbReference>
<gene>
    <name evidence="1" type="ORF">DCC35_16525</name>
</gene>
<organism evidence="1 2">
    <name type="scientific">Mangrovivirga cuniculi</name>
    <dbReference type="NCBI Taxonomy" id="2715131"/>
    <lineage>
        <taxon>Bacteria</taxon>
        <taxon>Pseudomonadati</taxon>
        <taxon>Bacteroidota</taxon>
        <taxon>Cytophagia</taxon>
        <taxon>Cytophagales</taxon>
        <taxon>Mangrovivirgaceae</taxon>
        <taxon>Mangrovivirga</taxon>
    </lineage>
</organism>
<dbReference type="KEGG" id="fpf:DCC35_16525"/>
<dbReference type="AlphaFoldDB" id="A0A4D7JKV7"/>
<proteinExistence type="predicted"/>